<feature type="signal peptide" evidence="6">
    <location>
        <begin position="1"/>
        <end position="30"/>
    </location>
</feature>
<evidence type="ECO:0008006" key="9">
    <source>
        <dbReference type="Google" id="ProtNLM"/>
    </source>
</evidence>
<comment type="subcellular location">
    <subcellularLocation>
        <location evidence="1">Membrane</location>
        <topology evidence="1">Single-pass membrane protein</topology>
    </subcellularLocation>
</comment>
<comment type="caution">
    <text evidence="7">The sequence shown here is derived from an EMBL/GenBank/DDBJ whole genome shotgun (WGS) entry which is preliminary data.</text>
</comment>
<evidence type="ECO:0000256" key="1">
    <source>
        <dbReference type="ARBA" id="ARBA00004167"/>
    </source>
</evidence>
<dbReference type="PANTHER" id="PTHR21419:SF30">
    <property type="entry name" value="IG-LIKE DOMAIN-CONTAINING PROTEIN"/>
    <property type="match status" value="1"/>
</dbReference>
<feature type="region of interest" description="Disordered" evidence="5">
    <location>
        <begin position="147"/>
        <end position="171"/>
    </location>
</feature>
<dbReference type="SUPFAM" id="SSF69318">
    <property type="entry name" value="Integrin alpha N-terminal domain"/>
    <property type="match status" value="1"/>
</dbReference>
<dbReference type="InterPro" id="IPR011047">
    <property type="entry name" value="Quinoprotein_ADH-like_sf"/>
</dbReference>
<dbReference type="EMBL" id="JAOZYC010000207">
    <property type="protein sequence ID" value="MEB8344002.1"/>
    <property type="molecule type" value="Genomic_DNA"/>
</dbReference>
<protein>
    <recommendedName>
        <fullName evidence="9">VCBS repeat-containing protein</fullName>
    </recommendedName>
</protein>
<dbReference type="SUPFAM" id="SSF50998">
    <property type="entry name" value="Quinoprotein alcohol dehydrogenase-like"/>
    <property type="match status" value="1"/>
</dbReference>
<evidence type="ECO:0000256" key="2">
    <source>
        <dbReference type="ARBA" id="ARBA00022692"/>
    </source>
</evidence>
<feature type="region of interest" description="Disordered" evidence="5">
    <location>
        <begin position="47"/>
        <end position="98"/>
    </location>
</feature>
<feature type="compositionally biased region" description="Basic and acidic residues" evidence="5">
    <location>
        <begin position="56"/>
        <end position="72"/>
    </location>
</feature>
<gene>
    <name evidence="7" type="ORF">OKJ99_41665</name>
</gene>
<dbReference type="InterPro" id="IPR045232">
    <property type="entry name" value="FAM234"/>
</dbReference>
<name>A0ABU6FIX2_9ACTN</name>
<keyword evidence="6" id="KW-0732">Signal</keyword>
<dbReference type="InterPro" id="IPR015943">
    <property type="entry name" value="WD40/YVTN_repeat-like_dom_sf"/>
</dbReference>
<dbReference type="RefSeq" id="WP_326023831.1">
    <property type="nucleotide sequence ID" value="NZ_JAOZYC010000207.1"/>
</dbReference>
<sequence>MRNIQRRGLRLASVLIASGLALSASPAVHAEDSGVLTLTDSQAEKLSQATMPDVYGDGRDLGDPRQAAKDAQDAVESADSDDAGTASDTGDASTTATSKWKLTKKSGIEGAQGMAATFPVSGSKGDYFSVNALSPIQRVGADGKQLWSRDSTSLDRDWQVTPTPRGSKEPYPAAVVMGFNAVGPFSMTSDDGVSTGDLTGDGVDDIVFTAESGVLPYRPFTSPGSSLPNGTFVTVLDGATGKTLWSKLYAAAYNVKLAGRTLVVADSAYNNLNSPADAKTTLNGIRFDYADGKLTPSDTWTYDAGAYAGVQWGSLQPIGDGLLAASWNQARGYASDKAPSGHALVIDTKDGSLKWAKSSRLYVRQLRLDAARDRIVALEQSDYSEGVKYEITSYAPADGDRTSLSERINALPLALEIGDIQGGAKPEYTVSESTVAPSAGSVIPNMNSNSVRALNGDDASVLWARTVKRSGDNSDVGAAWGVKAVDGTIVASYLDDTDRSTAENRGASHYARISVLSGAKGAVKWEKSGIVGSMLTAQPFTKDGGWRLRTVDTDQNVRVYNLGSGKQESVQPLEGTPFTAAATDINGDKKNDVVLGGSSNGLFAYDGPSMVSGKPKRLWAATLPGRVVQVIKADTTGDGRDELIVAASSAAAIVDARTGKVLTTIKADAGEYVRNVVASDLDGDGAAEVAVATDKVRAYDGDGTLKWAYTVPAEIGTPAFADLSAADGKVYAQYQTRGKNPTAPVAVGGAALNGKDGSVTWSFTPKAPASSQGDVLGIPLRAGTFASPGIPYADGHAVVFTYVVRGNSEQAPPNQLTNMVQIRDGRTGELLHEAKAGGFATLANWMTGPEGLVENSLASLRNYGADGVDRTPRAIAEVRSGSFAKGPDGARVLVRSGETFVALYDPAVLQAGIEPHQLADTGYNAWGAREHFVADLDADGKDEIVTLAFDGYGTDRTAGLVGNEVVSPYTAIRSAITLSIDKA</sequence>
<accession>A0ABU6FIX2</accession>
<keyword evidence="2" id="KW-0812">Transmembrane</keyword>
<dbReference type="Gene3D" id="2.130.10.10">
    <property type="entry name" value="YVTN repeat-like/Quinoprotein amine dehydrogenase"/>
    <property type="match status" value="1"/>
</dbReference>
<keyword evidence="4" id="KW-0472">Membrane</keyword>
<evidence type="ECO:0000256" key="4">
    <source>
        <dbReference type="ARBA" id="ARBA00023136"/>
    </source>
</evidence>
<evidence type="ECO:0000256" key="5">
    <source>
        <dbReference type="SAM" id="MobiDB-lite"/>
    </source>
</evidence>
<evidence type="ECO:0000256" key="3">
    <source>
        <dbReference type="ARBA" id="ARBA00022989"/>
    </source>
</evidence>
<reference evidence="7 8" key="1">
    <citation type="submission" date="2022-10" db="EMBL/GenBank/DDBJ databases">
        <authorList>
            <person name="Xie J."/>
            <person name="Shen N."/>
        </authorList>
    </citation>
    <scope>NUCLEOTIDE SEQUENCE [LARGE SCALE GENOMIC DNA]</scope>
    <source>
        <strain evidence="7 8">YIM65594</strain>
    </source>
</reference>
<evidence type="ECO:0000313" key="7">
    <source>
        <dbReference type="EMBL" id="MEB8344002.1"/>
    </source>
</evidence>
<evidence type="ECO:0000313" key="8">
    <source>
        <dbReference type="Proteomes" id="UP001354931"/>
    </source>
</evidence>
<organism evidence="7 8">
    <name type="scientific">Streptomyces endophyticus</name>
    <dbReference type="NCBI Taxonomy" id="714166"/>
    <lineage>
        <taxon>Bacteria</taxon>
        <taxon>Bacillati</taxon>
        <taxon>Actinomycetota</taxon>
        <taxon>Actinomycetes</taxon>
        <taxon>Kitasatosporales</taxon>
        <taxon>Streptomycetaceae</taxon>
        <taxon>Streptomyces</taxon>
    </lineage>
</organism>
<keyword evidence="8" id="KW-1185">Reference proteome</keyword>
<feature type="chain" id="PRO_5045530070" description="VCBS repeat-containing protein" evidence="6">
    <location>
        <begin position="31"/>
        <end position="983"/>
    </location>
</feature>
<evidence type="ECO:0000256" key="6">
    <source>
        <dbReference type="SAM" id="SignalP"/>
    </source>
</evidence>
<dbReference type="InterPro" id="IPR028994">
    <property type="entry name" value="Integrin_alpha_N"/>
</dbReference>
<proteinExistence type="predicted"/>
<dbReference type="PANTHER" id="PTHR21419">
    <property type="match status" value="1"/>
</dbReference>
<dbReference type="Proteomes" id="UP001354931">
    <property type="component" value="Unassembled WGS sequence"/>
</dbReference>
<feature type="compositionally biased region" description="Low complexity" evidence="5">
    <location>
        <begin position="83"/>
        <end position="98"/>
    </location>
</feature>
<keyword evidence="3" id="KW-1133">Transmembrane helix</keyword>